<dbReference type="PANTHER" id="PTHR36837:SF2">
    <property type="entry name" value="POLY(3-HYDROXYALKANOATE) POLYMERASE SUBUNIT PHAC"/>
    <property type="match status" value="1"/>
</dbReference>
<dbReference type="Pfam" id="PF11339">
    <property type="entry name" value="DUF3141"/>
    <property type="match status" value="1"/>
</dbReference>
<name>A0ABM7MKF9_9BURK</name>
<evidence type="ECO:0000256" key="1">
    <source>
        <dbReference type="SAM" id="MobiDB-lite"/>
    </source>
</evidence>
<evidence type="ECO:0008006" key="4">
    <source>
        <dbReference type="Google" id="ProtNLM"/>
    </source>
</evidence>
<reference evidence="2 3" key="1">
    <citation type="journal article" date="2021" name="Microbiol. Spectr.">
        <title>A Single Bacterium Capable of Oxidation and Reduction of Iron at Circumneutral pH.</title>
        <authorList>
            <person name="Kato S."/>
            <person name="Ohkuma M."/>
        </authorList>
    </citation>
    <scope>NUCLEOTIDE SEQUENCE [LARGE SCALE GENOMIC DNA]</scope>
    <source>
        <strain evidence="2 3">MIZ03</strain>
    </source>
</reference>
<dbReference type="InterPro" id="IPR029058">
    <property type="entry name" value="AB_hydrolase_fold"/>
</dbReference>
<gene>
    <name evidence="2" type="ORF">MIZ03_1626</name>
</gene>
<dbReference type="PANTHER" id="PTHR36837">
    <property type="entry name" value="POLY(3-HYDROXYALKANOATE) POLYMERASE SUBUNIT PHAC"/>
    <property type="match status" value="1"/>
</dbReference>
<dbReference type="RefSeq" id="WP_223912844.1">
    <property type="nucleotide sequence ID" value="NZ_AP024238.1"/>
</dbReference>
<evidence type="ECO:0000313" key="2">
    <source>
        <dbReference type="EMBL" id="BCO26741.1"/>
    </source>
</evidence>
<keyword evidence="3" id="KW-1185">Reference proteome</keyword>
<dbReference type="InterPro" id="IPR024501">
    <property type="entry name" value="DUF3141"/>
</dbReference>
<dbReference type="InterPro" id="IPR051321">
    <property type="entry name" value="PHA/PHB_synthase"/>
</dbReference>
<protein>
    <recommendedName>
        <fullName evidence="4">Alpha/beta hydrolase family protein</fullName>
    </recommendedName>
</protein>
<dbReference type="SUPFAM" id="SSF53474">
    <property type="entry name" value="alpha/beta-Hydrolases"/>
    <property type="match status" value="1"/>
</dbReference>
<organism evidence="2 3">
    <name type="scientific">Rhodoferax lithotrophicus</name>
    <dbReference type="NCBI Taxonomy" id="2798804"/>
    <lineage>
        <taxon>Bacteria</taxon>
        <taxon>Pseudomonadati</taxon>
        <taxon>Pseudomonadota</taxon>
        <taxon>Betaproteobacteria</taxon>
        <taxon>Burkholderiales</taxon>
        <taxon>Comamonadaceae</taxon>
        <taxon>Rhodoferax</taxon>
    </lineage>
</organism>
<dbReference type="Proteomes" id="UP000824366">
    <property type="component" value="Chromosome"/>
</dbReference>
<dbReference type="Gene3D" id="3.40.50.1820">
    <property type="entry name" value="alpha/beta hydrolase"/>
    <property type="match status" value="1"/>
</dbReference>
<feature type="region of interest" description="Disordered" evidence="1">
    <location>
        <begin position="732"/>
        <end position="755"/>
    </location>
</feature>
<dbReference type="EMBL" id="AP024238">
    <property type="protein sequence ID" value="BCO26741.1"/>
    <property type="molecule type" value="Genomic_DNA"/>
</dbReference>
<evidence type="ECO:0000313" key="3">
    <source>
        <dbReference type="Proteomes" id="UP000824366"/>
    </source>
</evidence>
<sequence>MIASTLNPSPIPVPSPDYFTDAAQRTFLFLDTLLDRGNNYLEHLNQGTPPLLKFEHELILDGATLDDPCNYALLRLVPPADYTVNPQARPVVVVDPRAGHGPGIGGFKLDSEVGVAMRAGHTVYFVTFRPEPHDSQTLWTVMHAEAMFLEKVIERHPQSQAKPVVIGNCQAGWAMMALNATRPELFGPLMIMGAPVSYWAGSSKLNPMRYAGATLGGSWLASLTADLGANRFDGANLVDNFERLNPANTLWNKYYNLWSHVDTESGRFLEFERWWGGFFRMTTAEIEGIVENLFVGNRLARGSIMADGKAINLRNITAPVLVFASWGDNITPPPQALDWIIDTWGDERAIAADGRTIVYVLHESVGHLGIFVGGDIARKEHDQLVTSLDVIESLPPGLYEMKLVAKAGLDHQRWEELEPGDYTVHYEHRTIKDIEALNPEGREEEALFSTISQVSEMNARLYKTWMRPWLSLVVQRPIADAIGKLHTLRLQRQMLSDQLPQAPLIRNLAQQARTQRVQVPDDHPLRMLEKKISTKINEVLNQFRDKRDADVVAWTRLVYGPKGLGVIFKPATSDAEVAHAWALGELETQRAQALQHITEGGFAEGVCRIVLAGMVSIGAFERRSLRLARLLAQLPEASTGGLGQVNWVKLLKEQARLTAVAPIEALNALEQLLPDQPSREQALAVSAAVMMIEPTLANPRSEIIEFLMGTLGADPERVIELARQLTATLDTPQSPTKRAVAARKSKAVGIDKNQK</sequence>
<accession>A0ABM7MKF9</accession>
<proteinExistence type="predicted"/>